<dbReference type="InterPro" id="IPR010342">
    <property type="entry name" value="DUF938"/>
</dbReference>
<dbReference type="EMBL" id="NSIT01000125">
    <property type="protein sequence ID" value="PJE78824.1"/>
    <property type="molecule type" value="Genomic_DNA"/>
</dbReference>
<name>A0A2H9T6J2_9ZZZZ</name>
<protein>
    <recommendedName>
        <fullName evidence="2">Methylase</fullName>
    </recommendedName>
</protein>
<proteinExistence type="predicted"/>
<reference evidence="1" key="1">
    <citation type="journal article" date="2017" name="Appl. Environ. Microbiol.">
        <title>Molecular characterization of an Endozoicomonas-like organism causing infection in king scallop Pecten maximus L.</title>
        <authorList>
            <person name="Cano I."/>
            <person name="van Aerle R."/>
            <person name="Ross S."/>
            <person name="Verner-Jeffreys D.W."/>
            <person name="Paley R.K."/>
            <person name="Rimmer G."/>
            <person name="Ryder D."/>
            <person name="Hooper P."/>
            <person name="Stone D."/>
            <person name="Feist S.W."/>
        </authorList>
    </citation>
    <scope>NUCLEOTIDE SEQUENCE</scope>
</reference>
<dbReference type="Gene3D" id="3.40.50.150">
    <property type="entry name" value="Vaccinia Virus protein VP39"/>
    <property type="match status" value="1"/>
</dbReference>
<dbReference type="SUPFAM" id="SSF53335">
    <property type="entry name" value="S-adenosyl-L-methionine-dependent methyltransferases"/>
    <property type="match status" value="1"/>
</dbReference>
<dbReference type="InterPro" id="IPR029063">
    <property type="entry name" value="SAM-dependent_MTases_sf"/>
</dbReference>
<dbReference type="PANTHER" id="PTHR20974">
    <property type="entry name" value="UPF0585 PROTEIN CG18661"/>
    <property type="match status" value="1"/>
</dbReference>
<accession>A0A2H9T6J2</accession>
<evidence type="ECO:0008006" key="2">
    <source>
        <dbReference type="Google" id="ProtNLM"/>
    </source>
</evidence>
<sequence length="196" mass="22394">MAIKYSQACENNKKPILEVLARYLYKRKYLLEIGSGTGQHSEYFTLMMPWLIWQPSDVQENIQGLTERVLAASLPNLSVPVVLDVWQKLWPLDQVDAVFSANTAHIMDKSTVQHMFLKVGEILESDGLFCLYGPFNYGGHYTSDSNRIFDQQLKIKSSLMGIRHNEWIQQLADDAGLSVCDDIAMPANNRLLIWKK</sequence>
<organism evidence="1">
    <name type="scientific">invertebrate metagenome</name>
    <dbReference type="NCBI Taxonomy" id="1711999"/>
    <lineage>
        <taxon>unclassified sequences</taxon>
        <taxon>metagenomes</taxon>
        <taxon>organismal metagenomes</taxon>
    </lineage>
</organism>
<comment type="caution">
    <text evidence="1">The sequence shown here is derived from an EMBL/GenBank/DDBJ whole genome shotgun (WGS) entry which is preliminary data.</text>
</comment>
<dbReference type="Pfam" id="PF06080">
    <property type="entry name" value="DUF938"/>
    <property type="match status" value="1"/>
</dbReference>
<evidence type="ECO:0000313" key="1">
    <source>
        <dbReference type="EMBL" id="PJE78824.1"/>
    </source>
</evidence>
<dbReference type="AlphaFoldDB" id="A0A2H9T6J2"/>
<gene>
    <name evidence="1" type="ORF">CI610_02237</name>
</gene>
<dbReference type="PANTHER" id="PTHR20974:SF0">
    <property type="entry name" value="UPF0585 PROTEIN CG18661"/>
    <property type="match status" value="1"/>
</dbReference>